<dbReference type="AlphaFoldDB" id="A0A7D7Q7V8"/>
<dbReference type="EC" id="1.1.1.119" evidence="3"/>
<organism evidence="3 4">
    <name type="scientific">Kocuria varians</name>
    <name type="common">Micrococcus varians</name>
    <dbReference type="NCBI Taxonomy" id="1272"/>
    <lineage>
        <taxon>Bacteria</taxon>
        <taxon>Bacillati</taxon>
        <taxon>Actinomycetota</taxon>
        <taxon>Actinomycetes</taxon>
        <taxon>Micrococcales</taxon>
        <taxon>Micrococcaceae</taxon>
        <taxon>Kocuria</taxon>
    </lineage>
</organism>
<evidence type="ECO:0000256" key="2">
    <source>
        <dbReference type="ARBA" id="ARBA00023002"/>
    </source>
</evidence>
<dbReference type="PANTHER" id="PTHR43669:SF3">
    <property type="entry name" value="ALCOHOL DEHYDROGENASE, PUTATIVE (AFU_ORTHOLOGUE AFUA_3G03445)-RELATED"/>
    <property type="match status" value="1"/>
</dbReference>
<dbReference type="InterPro" id="IPR002347">
    <property type="entry name" value="SDR_fam"/>
</dbReference>
<evidence type="ECO:0000256" key="1">
    <source>
        <dbReference type="ARBA" id="ARBA00006484"/>
    </source>
</evidence>
<name>A0A7D7Q7V8_KOCVA</name>
<accession>A0A7D7Q7V8</accession>
<keyword evidence="2 3" id="KW-0560">Oxidoreductase</keyword>
<dbReference type="InterPro" id="IPR036291">
    <property type="entry name" value="NAD(P)-bd_dom_sf"/>
</dbReference>
<reference evidence="3" key="2">
    <citation type="submission" date="2020-07" db="EMBL/GenBank/DDBJ databases">
        <title>Genome of starter culture bacteria Kocuria salsicia reveals its technological properties and safety for usage in meat industry.</title>
        <authorList>
            <person name="Michael M."/>
            <person name="Konstantin K."/>
            <person name="Evgenii K."/>
            <person name="Galina S."/>
            <person name="Oksana K."/>
            <person name="Andrei L."/>
        </authorList>
    </citation>
    <scope>NUCLEOTIDE SEQUENCE [LARGE SCALE GENOMIC DNA]</scope>
    <source>
        <strain evidence="3">80</strain>
    </source>
</reference>
<dbReference type="KEGG" id="kvr:CIB50_0000803"/>
<dbReference type="Proteomes" id="UP000216825">
    <property type="component" value="Chromosome"/>
</dbReference>
<gene>
    <name evidence="3" type="ORF">CIB50_0000803</name>
</gene>
<dbReference type="PANTHER" id="PTHR43669">
    <property type="entry name" value="5-KETO-D-GLUCONATE 5-REDUCTASE"/>
    <property type="match status" value="1"/>
</dbReference>
<evidence type="ECO:0000313" key="4">
    <source>
        <dbReference type="Proteomes" id="UP000216825"/>
    </source>
</evidence>
<dbReference type="EMBL" id="CP059343">
    <property type="protein sequence ID" value="QMS56103.1"/>
    <property type="molecule type" value="Genomic_DNA"/>
</dbReference>
<dbReference type="PRINTS" id="PR00081">
    <property type="entry name" value="GDHRDH"/>
</dbReference>
<proteinExistence type="inferred from homology"/>
<dbReference type="Pfam" id="PF00106">
    <property type="entry name" value="adh_short"/>
    <property type="match status" value="1"/>
</dbReference>
<dbReference type="RefSeq" id="WP_258924194.1">
    <property type="nucleotide sequence ID" value="NZ_CP059343.1"/>
</dbReference>
<dbReference type="SUPFAM" id="SSF51735">
    <property type="entry name" value="NAD(P)-binding Rossmann-fold domains"/>
    <property type="match status" value="1"/>
</dbReference>
<reference evidence="3" key="1">
    <citation type="submission" date="2017-08" db="EMBL/GenBank/DDBJ databases">
        <authorList>
            <person name="Minaev M."/>
            <person name="Kurbakov K.A."/>
            <person name="Solodovnikova G.I."/>
            <person name="Kuznetsova O.A."/>
            <person name="Lisitsyn A.B."/>
        </authorList>
    </citation>
    <scope>NUCLEOTIDE SEQUENCE</scope>
    <source>
        <strain evidence="3">80</strain>
    </source>
</reference>
<keyword evidence="4" id="KW-1185">Reference proteome</keyword>
<evidence type="ECO:0000313" key="3">
    <source>
        <dbReference type="EMBL" id="QMS56103.1"/>
    </source>
</evidence>
<dbReference type="GO" id="GO:0047935">
    <property type="term" value="F:glucose 1-dehydrogenase (NADP+) activity"/>
    <property type="evidence" value="ECO:0007669"/>
    <property type="project" value="UniProtKB-EC"/>
</dbReference>
<dbReference type="Gene3D" id="3.40.50.720">
    <property type="entry name" value="NAD(P)-binding Rossmann-like Domain"/>
    <property type="match status" value="1"/>
</dbReference>
<sequence>MSENPAMPQMLNAQWVDKTTPERFAGQTVVVTGAASGIGRAVAVRVVAEGGRVIAVDLAEDGLTSLAEELGENLVPVTANLTEEDAAQRVVAACDGRVDALVQEPGLRPAPASSGPAGWCPAR</sequence>
<comment type="similarity">
    <text evidence="1">Belongs to the short-chain dehydrogenases/reductases (SDR) family.</text>
</comment>
<protein>
    <submittedName>
        <fullName evidence="3">Glucose 1-dehydrogenase</fullName>
        <ecNumber evidence="3">1.1.1.119</ecNumber>
    </submittedName>
</protein>